<keyword evidence="1" id="KW-0175">Coiled coil</keyword>
<organism evidence="3 4">
    <name type="scientific">Tropilaelaps mercedesae</name>
    <dbReference type="NCBI Taxonomy" id="418985"/>
    <lineage>
        <taxon>Eukaryota</taxon>
        <taxon>Metazoa</taxon>
        <taxon>Ecdysozoa</taxon>
        <taxon>Arthropoda</taxon>
        <taxon>Chelicerata</taxon>
        <taxon>Arachnida</taxon>
        <taxon>Acari</taxon>
        <taxon>Parasitiformes</taxon>
        <taxon>Mesostigmata</taxon>
        <taxon>Gamasina</taxon>
        <taxon>Dermanyssoidea</taxon>
        <taxon>Laelapidae</taxon>
        <taxon>Tropilaelaps</taxon>
    </lineage>
</organism>
<dbReference type="GO" id="GO:0045202">
    <property type="term" value="C:synapse"/>
    <property type="evidence" value="ECO:0007669"/>
    <property type="project" value="GOC"/>
</dbReference>
<proteinExistence type="predicted"/>
<evidence type="ECO:0000313" key="3">
    <source>
        <dbReference type="EMBL" id="OQR73697.1"/>
    </source>
</evidence>
<feature type="region of interest" description="Disordered" evidence="2">
    <location>
        <begin position="140"/>
        <end position="168"/>
    </location>
</feature>
<dbReference type="EMBL" id="MNPL01009497">
    <property type="protein sequence ID" value="OQR73697.1"/>
    <property type="molecule type" value="Genomic_DNA"/>
</dbReference>
<protein>
    <submittedName>
        <fullName evidence="3">Uncharacterized protein</fullName>
    </submittedName>
</protein>
<feature type="compositionally biased region" description="Low complexity" evidence="2">
    <location>
        <begin position="148"/>
        <end position="163"/>
    </location>
</feature>
<dbReference type="GO" id="GO:0060271">
    <property type="term" value="P:cilium assembly"/>
    <property type="evidence" value="ECO:0007669"/>
    <property type="project" value="InterPro"/>
</dbReference>
<dbReference type="PANTHER" id="PTHR36170">
    <property type="entry name" value="CENTROSOMAL PROTEIN OF 89 KDA"/>
    <property type="match status" value="1"/>
</dbReference>
<dbReference type="PANTHER" id="PTHR36170:SF1">
    <property type="entry name" value="CENTROSOMAL PROTEIN OF 89 KDA"/>
    <property type="match status" value="1"/>
</dbReference>
<sequence length="464" mass="51472">MISMAHLNQLSQLSQIQVAAPHLQHLQNQSTGNAQNVQGLPNVQQVNGMLQQSGPIAGTIHTNGNSGVHPGMSLPGPPVHIVANPMGQDSLYTTIGDVSERVYECPDECPPPVPPKQMEVLYTKPTKVFPKSNGGAALKIYKSRENVPSSPTKDSSGSGTSSSDTRDIQQENYALKQEILAYRERMKALAMKLEQFDGISAIVEELQGKVDKVSQENTRLRCFEREHREAQEQLKEAQRQYKLDVDQLSSQVAILDGERNDLECSLAKLQEEHDCLMISSQNSVSFQYHSQAMLEVKRLLEELKNKYQNDKEALLLRVEVVEQEKLTLKSNASQLEEEIATIRAERDQLTQSYRKAVRQKQSLVQHIKDLQSEDSELHALMQSLLQSAHQAVAERDTLERLVKPASSGSAGHGDMKSVQEHRKVSAGGTQILQPQPQPLGQTALSASVNSQSGEWINNQSFLSC</sequence>
<evidence type="ECO:0000313" key="4">
    <source>
        <dbReference type="Proteomes" id="UP000192247"/>
    </source>
</evidence>
<dbReference type="Proteomes" id="UP000192247">
    <property type="component" value="Unassembled WGS sequence"/>
</dbReference>
<dbReference type="GO" id="GO:0005814">
    <property type="term" value="C:centriole"/>
    <property type="evidence" value="ECO:0007669"/>
    <property type="project" value="InterPro"/>
</dbReference>
<dbReference type="GO" id="GO:0007005">
    <property type="term" value="P:mitochondrion organization"/>
    <property type="evidence" value="ECO:0007669"/>
    <property type="project" value="InterPro"/>
</dbReference>
<gene>
    <name evidence="3" type="ORF">BIW11_03528</name>
</gene>
<name>A0A1V9XJK9_9ACAR</name>
<dbReference type="GO" id="GO:0097539">
    <property type="term" value="C:ciliary transition fiber"/>
    <property type="evidence" value="ECO:0007669"/>
    <property type="project" value="TreeGrafter"/>
</dbReference>
<dbReference type="InParanoid" id="A0A1V9XJK9"/>
<accession>A0A1V9XJK9</accession>
<reference evidence="3 4" key="1">
    <citation type="journal article" date="2017" name="Gigascience">
        <title>Draft genome of the honey bee ectoparasitic mite, Tropilaelaps mercedesae, is shaped by the parasitic life history.</title>
        <authorList>
            <person name="Dong X."/>
            <person name="Armstrong S.D."/>
            <person name="Xia D."/>
            <person name="Makepeace B.L."/>
            <person name="Darby A.C."/>
            <person name="Kadowaki T."/>
        </authorList>
    </citation>
    <scope>NUCLEOTIDE SEQUENCE [LARGE SCALE GENOMIC DNA]</scope>
    <source>
        <strain evidence="3">Wuxi-XJTLU</strain>
    </source>
</reference>
<keyword evidence="4" id="KW-1185">Reference proteome</keyword>
<dbReference type="AlphaFoldDB" id="A0A1V9XJK9"/>
<feature type="region of interest" description="Disordered" evidence="2">
    <location>
        <begin position="404"/>
        <end position="423"/>
    </location>
</feature>
<evidence type="ECO:0000256" key="1">
    <source>
        <dbReference type="SAM" id="Coils"/>
    </source>
</evidence>
<dbReference type="GO" id="GO:0007268">
    <property type="term" value="P:chemical synaptic transmission"/>
    <property type="evidence" value="ECO:0007669"/>
    <property type="project" value="InterPro"/>
</dbReference>
<dbReference type="OrthoDB" id="6492583at2759"/>
<comment type="caution">
    <text evidence="3">The sequence shown here is derived from an EMBL/GenBank/DDBJ whole genome shotgun (WGS) entry which is preliminary data.</text>
</comment>
<feature type="coiled-coil region" evidence="1">
    <location>
        <begin position="213"/>
        <end position="373"/>
    </location>
</feature>
<dbReference type="InterPro" id="IPR033545">
    <property type="entry name" value="CEP89"/>
</dbReference>
<evidence type="ECO:0000256" key="2">
    <source>
        <dbReference type="SAM" id="MobiDB-lite"/>
    </source>
</evidence>
<feature type="compositionally biased region" description="Basic and acidic residues" evidence="2">
    <location>
        <begin position="413"/>
        <end position="423"/>
    </location>
</feature>